<dbReference type="EMBL" id="CP003346">
    <property type="protein sequence ID" value="AGA77134.1"/>
    <property type="molecule type" value="Genomic_DNA"/>
</dbReference>
<keyword evidence="2" id="KW-1185">Reference proteome</keyword>
<evidence type="ECO:0000313" key="2">
    <source>
        <dbReference type="Proteomes" id="UP000010796"/>
    </source>
</evidence>
<proteinExistence type="predicted"/>
<dbReference type="Proteomes" id="UP000010796">
    <property type="component" value="Chromosome"/>
</dbReference>
<dbReference type="AlphaFoldDB" id="L0FTA2"/>
<sequence>MVTLFGFYKGLLLFLSPLDNPINVRKSIQIISFFHETSKAVLNAYKRER</sequence>
<dbReference type="KEGG" id="evi:Echvi_0861"/>
<dbReference type="HOGENOM" id="CLU_3135023_0_0_10"/>
<protein>
    <submittedName>
        <fullName evidence="1">Uncharacterized protein</fullName>
    </submittedName>
</protein>
<reference evidence="2" key="1">
    <citation type="submission" date="2012-02" db="EMBL/GenBank/DDBJ databases">
        <title>The complete genome of Echinicola vietnamensis DSM 17526.</title>
        <authorList>
            <person name="Lucas S."/>
            <person name="Copeland A."/>
            <person name="Lapidus A."/>
            <person name="Glavina del Rio T."/>
            <person name="Dalin E."/>
            <person name="Tice H."/>
            <person name="Bruce D."/>
            <person name="Goodwin L."/>
            <person name="Pitluck S."/>
            <person name="Peters L."/>
            <person name="Ovchinnikova G."/>
            <person name="Teshima H."/>
            <person name="Kyrpides N."/>
            <person name="Mavromatis K."/>
            <person name="Ivanova N."/>
            <person name="Brettin T."/>
            <person name="Detter J.C."/>
            <person name="Han C."/>
            <person name="Larimer F."/>
            <person name="Land M."/>
            <person name="Hauser L."/>
            <person name="Markowitz V."/>
            <person name="Cheng J.-F."/>
            <person name="Hugenholtz P."/>
            <person name="Woyke T."/>
            <person name="Wu D."/>
            <person name="Brambilla E."/>
            <person name="Klenk H.-P."/>
            <person name="Eisen J.A."/>
        </authorList>
    </citation>
    <scope>NUCLEOTIDE SEQUENCE [LARGE SCALE GENOMIC DNA]</scope>
    <source>
        <strain evidence="2">DSM 17526 / LMG 23754 / KMM 6221</strain>
    </source>
</reference>
<dbReference type="STRING" id="926556.Echvi_0861"/>
<organism evidence="1 2">
    <name type="scientific">Echinicola vietnamensis (strain DSM 17526 / LMG 23754 / KMM 6221)</name>
    <dbReference type="NCBI Taxonomy" id="926556"/>
    <lineage>
        <taxon>Bacteria</taxon>
        <taxon>Pseudomonadati</taxon>
        <taxon>Bacteroidota</taxon>
        <taxon>Cytophagia</taxon>
        <taxon>Cytophagales</taxon>
        <taxon>Cyclobacteriaceae</taxon>
        <taxon>Echinicola</taxon>
    </lineage>
</organism>
<accession>L0FTA2</accession>
<gene>
    <name evidence="1" type="ordered locus">Echvi_0861</name>
</gene>
<name>L0FTA2_ECHVK</name>
<evidence type="ECO:0000313" key="1">
    <source>
        <dbReference type="EMBL" id="AGA77134.1"/>
    </source>
</evidence>